<dbReference type="CDD" id="cd17920">
    <property type="entry name" value="DEXHc_RecQ"/>
    <property type="match status" value="1"/>
</dbReference>
<dbReference type="GO" id="GO:0000724">
    <property type="term" value="P:double-strand break repair via homologous recombination"/>
    <property type="evidence" value="ECO:0007669"/>
    <property type="project" value="TreeGrafter"/>
</dbReference>
<dbReference type="SMART" id="SM00487">
    <property type="entry name" value="DEXDc"/>
    <property type="match status" value="1"/>
</dbReference>
<feature type="compositionally biased region" description="Low complexity" evidence="12">
    <location>
        <begin position="98"/>
        <end position="125"/>
    </location>
</feature>
<dbReference type="Gene3D" id="1.10.10.10">
    <property type="entry name" value="Winged helix-like DNA-binding domain superfamily/Winged helix DNA-binding domain"/>
    <property type="match status" value="1"/>
</dbReference>
<evidence type="ECO:0000256" key="10">
    <source>
        <dbReference type="ARBA" id="ARBA00034617"/>
    </source>
</evidence>
<evidence type="ECO:0000256" key="4">
    <source>
        <dbReference type="ARBA" id="ARBA00022801"/>
    </source>
</evidence>
<evidence type="ECO:0000256" key="8">
    <source>
        <dbReference type="ARBA" id="ARBA00023235"/>
    </source>
</evidence>
<dbReference type="InterPro" id="IPR032284">
    <property type="entry name" value="RecQ_Zn-bd"/>
</dbReference>
<dbReference type="InterPro" id="IPR018982">
    <property type="entry name" value="RQC_domain"/>
</dbReference>
<comment type="catalytic activity">
    <reaction evidence="10">
        <text>Couples ATP hydrolysis with the unwinding of duplex DNA by translocating in the 3'-5' direction.</text>
        <dbReference type="EC" id="5.6.2.4"/>
    </reaction>
</comment>
<sequence length="1166" mass="129657">MASKEPKHRITRDAPMSAVKNNLADVLRRIPTNTFPPPVSSSVSAPPKGFKSAPTAANPTVRKTQINGLPQFRTPGFRSQDVSHATPAPAQRREVVYISDSNPSSPRSSIKRSSSDPAFTSDSSPHVFKKLKKSVADGKENIPQVSRTAKDKGKGKARAEDDKPWLKMTLDSERNPFAQLDRDFPLPREASPDPPKSSGIREKLDSKSAEELTACLLHCHTLSRSNMEQIVDYHSGMDKNKDIIVLESIKQVLDDRIAAIISAQGRKATDQTPPCSTTALTPDVTMVSMASSTMTLVNSTANNSATVFPEASTSYIKKTPSQPAAFQDSLSTSHKTVIDLSDDEMLWAGMPDIYDDMVEFNDRRNPPQLPSALTTPDEAEASLMERKVPSALTSSQYYPELRRQLRDTFGLQNFRTNQLEAIIAAMEGRDVFVLMPTGGGKSLCYQLPAVCTNGVTIVISPLLALMKDQVHALSQRGVEAALCNQEVPLNAASLFNGTVKILYVTPEKLHDNQYAQGVFTSLYERGQLARFVVDEAHCISTWGQDFREAYQKLGMLRNLYPNVPIMALTATANKVTVDDIITQLHLHNHASFTQSFNRPNLKYVIKNKKGQYIDDIFNFINSKHPGKSGVIYCRAKKKCEELAETLQNKGLKATHFHAGLLTHEKDSILDAWRTNKVFIIIATIAFGMGIDKADVRFVIHHDLPKSLSGYYQETGRAGRDGLPADCVLYSSFHDYKAFCNMIRKDEGNTEESIKRQEEAAKAVFQYCENTTDCRRVQVLQHFDERFDKRLCNRGCDNCELAEGRVAEDVLDTAKKIVKLVQTVNDSHATMTMHQLASVLRGANTKENRSKQLDQLPGYGLAKEMPSELLELILNRLQYLEILSDYSQMNARGFHTAYLQIGPEVKMLDRVSELIVNYQPKADKSGRAPKKQAPSSKGPSKKSKGKLREVVDDPIEIYDDDSPYASDGNAEMKGSPAAGPSRVATRAQTRPKPAPRSRLEEIDNIPVEDVPSTLFEKMLALRDDVRSHLVISMTLNFCGHLTRLQIKRQNHLKDDEDVFDDEVLGILSTIVPSDYASFRQNVVETVRESFVGEDEAKRYADEQFEKYGPQFLNLCVQHRVGAAPKSSVRVFDPPALTSRFAFQAPTMPAVTPKLASKPKTAFRPAAT</sequence>
<dbReference type="InterPro" id="IPR027417">
    <property type="entry name" value="P-loop_NTPase"/>
</dbReference>
<feature type="compositionally biased region" description="Acidic residues" evidence="12">
    <location>
        <begin position="951"/>
        <end position="961"/>
    </location>
</feature>
<dbReference type="SMART" id="SM00956">
    <property type="entry name" value="RQC"/>
    <property type="match status" value="1"/>
</dbReference>
<dbReference type="InterPro" id="IPR036390">
    <property type="entry name" value="WH_DNA-bd_sf"/>
</dbReference>
<dbReference type="GO" id="GO:0005634">
    <property type="term" value="C:nucleus"/>
    <property type="evidence" value="ECO:0007669"/>
    <property type="project" value="UniProtKB-SubCell"/>
</dbReference>
<dbReference type="GO" id="GO:0005737">
    <property type="term" value="C:cytoplasm"/>
    <property type="evidence" value="ECO:0007669"/>
    <property type="project" value="TreeGrafter"/>
</dbReference>
<dbReference type="HOGENOM" id="CLU_001103_22_3_1"/>
<dbReference type="PANTHER" id="PTHR13710:SF153">
    <property type="entry name" value="RECQ-LIKE DNA HELICASE BLM"/>
    <property type="match status" value="1"/>
</dbReference>
<dbReference type="Gene3D" id="3.40.50.300">
    <property type="entry name" value="P-loop containing nucleotide triphosphate hydrolases"/>
    <property type="match status" value="2"/>
</dbReference>
<dbReference type="GO" id="GO:0003677">
    <property type="term" value="F:DNA binding"/>
    <property type="evidence" value="ECO:0007669"/>
    <property type="project" value="UniProtKB-KW"/>
</dbReference>
<dbReference type="PROSITE" id="PS51192">
    <property type="entry name" value="HELICASE_ATP_BIND_1"/>
    <property type="match status" value="1"/>
</dbReference>
<dbReference type="GO" id="GO:0005694">
    <property type="term" value="C:chromosome"/>
    <property type="evidence" value="ECO:0007669"/>
    <property type="project" value="TreeGrafter"/>
</dbReference>
<reference evidence="15 16" key="1">
    <citation type="submission" date="2014-04" db="EMBL/GenBank/DDBJ databases">
        <authorList>
            <consortium name="DOE Joint Genome Institute"/>
            <person name="Kuo A."/>
            <person name="Kohler A."/>
            <person name="Nagy L.G."/>
            <person name="Floudas D."/>
            <person name="Copeland A."/>
            <person name="Barry K.W."/>
            <person name="Cichocki N."/>
            <person name="Veneault-Fourrey C."/>
            <person name="LaButti K."/>
            <person name="Lindquist E.A."/>
            <person name="Lipzen A."/>
            <person name="Lundell T."/>
            <person name="Morin E."/>
            <person name="Murat C."/>
            <person name="Sun H."/>
            <person name="Tunlid A."/>
            <person name="Henrissat B."/>
            <person name="Grigoriev I.V."/>
            <person name="Hibbett D.S."/>
            <person name="Martin F."/>
            <person name="Nordberg H.P."/>
            <person name="Cantor M.N."/>
            <person name="Hua S.X."/>
        </authorList>
    </citation>
    <scope>NUCLEOTIDE SEQUENCE [LARGE SCALE GENOMIC DNA]</scope>
    <source>
        <strain evidence="15 16">LaAM-08-1</strain>
    </source>
</reference>
<dbReference type="OrthoDB" id="10261556at2759"/>
<dbReference type="SMART" id="SM00490">
    <property type="entry name" value="HELICc"/>
    <property type="match status" value="1"/>
</dbReference>
<dbReference type="GO" id="GO:0005524">
    <property type="term" value="F:ATP binding"/>
    <property type="evidence" value="ECO:0007669"/>
    <property type="project" value="UniProtKB-KW"/>
</dbReference>
<keyword evidence="3" id="KW-0547">Nucleotide-binding</keyword>
<dbReference type="InterPro" id="IPR001650">
    <property type="entry name" value="Helicase_C-like"/>
</dbReference>
<dbReference type="PANTHER" id="PTHR13710">
    <property type="entry name" value="DNA HELICASE RECQ FAMILY MEMBER"/>
    <property type="match status" value="1"/>
</dbReference>
<evidence type="ECO:0000256" key="12">
    <source>
        <dbReference type="SAM" id="MobiDB-lite"/>
    </source>
</evidence>
<evidence type="ECO:0000313" key="15">
    <source>
        <dbReference type="EMBL" id="KIK07629.1"/>
    </source>
</evidence>
<feature type="region of interest" description="Disordered" evidence="12">
    <location>
        <begin position="30"/>
        <end position="205"/>
    </location>
</feature>
<evidence type="ECO:0000259" key="13">
    <source>
        <dbReference type="PROSITE" id="PS51192"/>
    </source>
</evidence>
<dbReference type="Proteomes" id="UP000054477">
    <property type="component" value="Unassembled WGS sequence"/>
</dbReference>
<reference evidence="16" key="2">
    <citation type="submission" date="2015-01" db="EMBL/GenBank/DDBJ databases">
        <title>Evolutionary Origins and Diversification of the Mycorrhizal Mutualists.</title>
        <authorList>
            <consortium name="DOE Joint Genome Institute"/>
            <consortium name="Mycorrhizal Genomics Consortium"/>
            <person name="Kohler A."/>
            <person name="Kuo A."/>
            <person name="Nagy L.G."/>
            <person name="Floudas D."/>
            <person name="Copeland A."/>
            <person name="Barry K.W."/>
            <person name="Cichocki N."/>
            <person name="Veneault-Fourrey C."/>
            <person name="LaButti K."/>
            <person name="Lindquist E.A."/>
            <person name="Lipzen A."/>
            <person name="Lundell T."/>
            <person name="Morin E."/>
            <person name="Murat C."/>
            <person name="Riley R."/>
            <person name="Ohm R."/>
            <person name="Sun H."/>
            <person name="Tunlid A."/>
            <person name="Henrissat B."/>
            <person name="Grigoriev I.V."/>
            <person name="Hibbett D.S."/>
            <person name="Martin F."/>
        </authorList>
    </citation>
    <scope>NUCLEOTIDE SEQUENCE [LARGE SCALE GENOMIC DNA]</scope>
    <source>
        <strain evidence="16">LaAM-08-1</strain>
    </source>
</reference>
<dbReference type="SUPFAM" id="SSF46785">
    <property type="entry name" value="Winged helix' DNA-binding domain"/>
    <property type="match status" value="1"/>
</dbReference>
<gene>
    <name evidence="15" type="ORF">K443DRAFT_167704</name>
</gene>
<dbReference type="Pfam" id="PF09382">
    <property type="entry name" value="RQC"/>
    <property type="match status" value="1"/>
</dbReference>
<evidence type="ECO:0000256" key="11">
    <source>
        <dbReference type="ARBA" id="ARBA00034808"/>
    </source>
</evidence>
<keyword evidence="7" id="KW-0238">DNA-binding</keyword>
<keyword evidence="8" id="KW-0413">Isomerase</keyword>
<dbReference type="PROSITE" id="PS51194">
    <property type="entry name" value="HELICASE_CTER"/>
    <property type="match status" value="1"/>
</dbReference>
<dbReference type="Pfam" id="PF00270">
    <property type="entry name" value="DEAD"/>
    <property type="match status" value="1"/>
</dbReference>
<dbReference type="InterPro" id="IPR002464">
    <property type="entry name" value="DNA/RNA_helicase_DEAH_CS"/>
</dbReference>
<feature type="region of interest" description="Disordered" evidence="12">
    <location>
        <begin position="918"/>
        <end position="998"/>
    </location>
</feature>
<comment type="similarity">
    <text evidence="2">Belongs to the helicase family. RecQ subfamily.</text>
</comment>
<evidence type="ECO:0000256" key="9">
    <source>
        <dbReference type="ARBA" id="ARBA00023242"/>
    </source>
</evidence>
<dbReference type="EC" id="5.6.2.4" evidence="11"/>
<evidence type="ECO:0000256" key="1">
    <source>
        <dbReference type="ARBA" id="ARBA00004123"/>
    </source>
</evidence>
<dbReference type="InterPro" id="IPR014001">
    <property type="entry name" value="Helicase_ATP-bd"/>
</dbReference>
<keyword evidence="16" id="KW-1185">Reference proteome</keyword>
<dbReference type="SUPFAM" id="SSF52540">
    <property type="entry name" value="P-loop containing nucleoside triphosphate hydrolases"/>
    <property type="match status" value="1"/>
</dbReference>
<dbReference type="GO" id="GO:0016787">
    <property type="term" value="F:hydrolase activity"/>
    <property type="evidence" value="ECO:0007669"/>
    <property type="project" value="UniProtKB-KW"/>
</dbReference>
<dbReference type="InterPro" id="IPR004589">
    <property type="entry name" value="DNA_helicase_ATP-dep_RecQ"/>
</dbReference>
<keyword evidence="6" id="KW-0067">ATP-binding</keyword>
<evidence type="ECO:0000256" key="2">
    <source>
        <dbReference type="ARBA" id="ARBA00005446"/>
    </source>
</evidence>
<dbReference type="InterPro" id="IPR011545">
    <property type="entry name" value="DEAD/DEAH_box_helicase_dom"/>
</dbReference>
<feature type="compositionally biased region" description="Basic and acidic residues" evidence="12">
    <location>
        <begin position="148"/>
        <end position="186"/>
    </location>
</feature>
<feature type="compositionally biased region" description="Polar residues" evidence="12">
    <location>
        <begin position="55"/>
        <end position="68"/>
    </location>
</feature>
<name>A0A0C9Y159_9AGAR</name>
<dbReference type="FunFam" id="3.40.50.300:FF:000296">
    <property type="entry name" value="ATP-dependent DNA helicase RecQ"/>
    <property type="match status" value="1"/>
</dbReference>
<evidence type="ECO:0000256" key="5">
    <source>
        <dbReference type="ARBA" id="ARBA00022806"/>
    </source>
</evidence>
<organism evidence="15 16">
    <name type="scientific">Laccaria amethystina LaAM-08-1</name>
    <dbReference type="NCBI Taxonomy" id="1095629"/>
    <lineage>
        <taxon>Eukaryota</taxon>
        <taxon>Fungi</taxon>
        <taxon>Dikarya</taxon>
        <taxon>Basidiomycota</taxon>
        <taxon>Agaricomycotina</taxon>
        <taxon>Agaricomycetes</taxon>
        <taxon>Agaricomycetidae</taxon>
        <taxon>Agaricales</taxon>
        <taxon>Agaricineae</taxon>
        <taxon>Hydnangiaceae</taxon>
        <taxon>Laccaria</taxon>
    </lineage>
</organism>
<dbReference type="NCBIfam" id="TIGR00614">
    <property type="entry name" value="recQ_fam"/>
    <property type="match status" value="1"/>
</dbReference>
<dbReference type="GO" id="GO:0006260">
    <property type="term" value="P:DNA replication"/>
    <property type="evidence" value="ECO:0007669"/>
    <property type="project" value="InterPro"/>
</dbReference>
<evidence type="ECO:0000256" key="6">
    <source>
        <dbReference type="ARBA" id="ARBA00022840"/>
    </source>
</evidence>
<feature type="domain" description="Helicase ATP-binding" evidence="13">
    <location>
        <begin position="422"/>
        <end position="590"/>
    </location>
</feature>
<accession>A0A0C9Y159</accession>
<dbReference type="Pfam" id="PF00271">
    <property type="entry name" value="Helicase_C"/>
    <property type="match status" value="1"/>
</dbReference>
<evidence type="ECO:0000313" key="16">
    <source>
        <dbReference type="Proteomes" id="UP000054477"/>
    </source>
</evidence>
<keyword evidence="4" id="KW-0378">Hydrolase</keyword>
<dbReference type="STRING" id="1095629.A0A0C9Y159"/>
<dbReference type="Pfam" id="PF16124">
    <property type="entry name" value="RecQ_Zn_bind"/>
    <property type="match status" value="1"/>
</dbReference>
<dbReference type="InterPro" id="IPR036388">
    <property type="entry name" value="WH-like_DNA-bd_sf"/>
</dbReference>
<protein>
    <recommendedName>
        <fullName evidence="11">DNA 3'-5' helicase</fullName>
        <ecNumber evidence="11">5.6.2.4</ecNumber>
    </recommendedName>
</protein>
<proteinExistence type="inferred from homology"/>
<dbReference type="PROSITE" id="PS00690">
    <property type="entry name" value="DEAH_ATP_HELICASE"/>
    <property type="match status" value="1"/>
</dbReference>
<dbReference type="GO" id="GO:0009378">
    <property type="term" value="F:four-way junction helicase activity"/>
    <property type="evidence" value="ECO:0007669"/>
    <property type="project" value="TreeGrafter"/>
</dbReference>
<dbReference type="GO" id="GO:0043138">
    <property type="term" value="F:3'-5' DNA helicase activity"/>
    <property type="evidence" value="ECO:0007669"/>
    <property type="project" value="UniProtKB-EC"/>
</dbReference>
<evidence type="ECO:0000256" key="3">
    <source>
        <dbReference type="ARBA" id="ARBA00022741"/>
    </source>
</evidence>
<keyword evidence="9" id="KW-0539">Nucleus</keyword>
<feature type="domain" description="Helicase C-terminal" evidence="14">
    <location>
        <begin position="612"/>
        <end position="761"/>
    </location>
</feature>
<comment type="subcellular location">
    <subcellularLocation>
        <location evidence="1">Nucleus</location>
    </subcellularLocation>
</comment>
<dbReference type="FunFam" id="3.40.50.300:FF:001975">
    <property type="entry name" value="ATP-dependent DNA helicase"/>
    <property type="match status" value="1"/>
</dbReference>
<dbReference type="CDD" id="cd18794">
    <property type="entry name" value="SF2_C_RecQ"/>
    <property type="match status" value="1"/>
</dbReference>
<dbReference type="EMBL" id="KN838546">
    <property type="protein sequence ID" value="KIK07629.1"/>
    <property type="molecule type" value="Genomic_DNA"/>
</dbReference>
<evidence type="ECO:0000259" key="14">
    <source>
        <dbReference type="PROSITE" id="PS51194"/>
    </source>
</evidence>
<keyword evidence="5" id="KW-0347">Helicase</keyword>
<evidence type="ECO:0000256" key="7">
    <source>
        <dbReference type="ARBA" id="ARBA00023125"/>
    </source>
</evidence>
<dbReference type="AlphaFoldDB" id="A0A0C9Y159"/>